<dbReference type="AlphaFoldDB" id="A0A1F5YQH8"/>
<accession>A0A1F5YQH8</accession>
<dbReference type="EMBL" id="MFJA01000073">
    <property type="protein sequence ID" value="OGG02152.1"/>
    <property type="molecule type" value="Genomic_DNA"/>
</dbReference>
<comment type="caution">
    <text evidence="1">The sequence shown here is derived from an EMBL/GenBank/DDBJ whole genome shotgun (WGS) entry which is preliminary data.</text>
</comment>
<evidence type="ECO:0000313" key="1">
    <source>
        <dbReference type="EMBL" id="OGG02152.1"/>
    </source>
</evidence>
<dbReference type="Proteomes" id="UP000176665">
    <property type="component" value="Unassembled WGS sequence"/>
</dbReference>
<sequence length="426" mass="48774">MVQTVEMKRPYSSLERTIGPLPSEVVIFRAGEEIVDPSLFETDDFLTRVTRIEGESYDSGFLQYLFRLTSAVDNQINQTSSQYPHVEEKPSEGHKRMLTRLHNKEYMAIQQSNYIDTLSHTKKKLSRNGNSVLITYPLWGSLAILRASQSAGFLKKDLIPVDISGSVGIVTGFAKAKEIPKKLKETKNVIIFADDTFDTCISFEQLVMTRIQEKVKNHESVEILYQVYRDPEAFEEKIRKAKKGKLSADESEKIWSDLAKLAWEADVISAPFTIKNRPFAEAVFQLSADKLLDPKSTDWDRLKAQIQGQLMFQTLNVNPAYWIVGGKWDGISLLDTKLRGDYLMGEIIKNKERYQLSEEHLEYLRKWGLPNINIRALAGLEGLWVFNPDGLSGKEAISRLYKYYAFYIANYAKSRLEKEEKSIIAE</sequence>
<gene>
    <name evidence="1" type="ORF">A2W14_06495</name>
</gene>
<organism evidence="1 2">
    <name type="scientific">Candidatus Gottesmanbacteria bacterium RBG_16_37_8</name>
    <dbReference type="NCBI Taxonomy" id="1798371"/>
    <lineage>
        <taxon>Bacteria</taxon>
        <taxon>Candidatus Gottesmaniibacteriota</taxon>
    </lineage>
</organism>
<protein>
    <submittedName>
        <fullName evidence="1">Uncharacterized protein</fullName>
    </submittedName>
</protein>
<proteinExistence type="predicted"/>
<evidence type="ECO:0000313" key="2">
    <source>
        <dbReference type="Proteomes" id="UP000176665"/>
    </source>
</evidence>
<name>A0A1F5YQH8_9BACT</name>
<reference evidence="1 2" key="1">
    <citation type="journal article" date="2016" name="Nat. Commun.">
        <title>Thousands of microbial genomes shed light on interconnected biogeochemical processes in an aquifer system.</title>
        <authorList>
            <person name="Anantharaman K."/>
            <person name="Brown C.T."/>
            <person name="Hug L.A."/>
            <person name="Sharon I."/>
            <person name="Castelle C.J."/>
            <person name="Probst A.J."/>
            <person name="Thomas B.C."/>
            <person name="Singh A."/>
            <person name="Wilkins M.J."/>
            <person name="Karaoz U."/>
            <person name="Brodie E.L."/>
            <person name="Williams K.H."/>
            <person name="Hubbard S.S."/>
            <person name="Banfield J.F."/>
        </authorList>
    </citation>
    <scope>NUCLEOTIDE SEQUENCE [LARGE SCALE GENOMIC DNA]</scope>
</reference>